<keyword evidence="2 6" id="KW-0489">Methyltransferase</keyword>
<protein>
    <recommendedName>
        <fullName evidence="4">Methyltransferase</fullName>
        <ecNumber evidence="4">2.1.1.-</ecNumber>
    </recommendedName>
</protein>
<evidence type="ECO:0000313" key="6">
    <source>
        <dbReference type="EMBL" id="MBC2600887.1"/>
    </source>
</evidence>
<reference evidence="6 7" key="1">
    <citation type="submission" date="2020-07" db="EMBL/GenBank/DDBJ databases">
        <authorList>
            <person name="Feng X."/>
        </authorList>
    </citation>
    <scope>NUCLEOTIDE SEQUENCE [LARGE SCALE GENOMIC DNA]</scope>
    <source>
        <strain evidence="6 7">JCM14086</strain>
    </source>
</reference>
<evidence type="ECO:0000256" key="4">
    <source>
        <dbReference type="RuleBase" id="RU362026"/>
    </source>
</evidence>
<dbReference type="GO" id="GO:0008170">
    <property type="term" value="F:N-methyltransferase activity"/>
    <property type="evidence" value="ECO:0007669"/>
    <property type="project" value="InterPro"/>
</dbReference>
<gene>
    <name evidence="6" type="ORF">H5P30_03740</name>
</gene>
<dbReference type="InterPro" id="IPR002941">
    <property type="entry name" value="DNA_methylase_N4/N6"/>
</dbReference>
<dbReference type="GO" id="GO:0005737">
    <property type="term" value="C:cytoplasm"/>
    <property type="evidence" value="ECO:0007669"/>
    <property type="project" value="TreeGrafter"/>
</dbReference>
<dbReference type="PANTHER" id="PTHR13370">
    <property type="entry name" value="RNA METHYLASE-RELATED"/>
    <property type="match status" value="1"/>
</dbReference>
<dbReference type="SUPFAM" id="SSF53335">
    <property type="entry name" value="S-adenosyl-L-methionine-dependent methyltransferases"/>
    <property type="match status" value="1"/>
</dbReference>
<dbReference type="AlphaFoldDB" id="A0A7X1AW18"/>
<dbReference type="InterPro" id="IPR001091">
    <property type="entry name" value="RM_Methyltransferase"/>
</dbReference>
<dbReference type="EC" id="2.1.1.-" evidence="4"/>
<comment type="caution">
    <text evidence="6">The sequence shown here is derived from an EMBL/GenBank/DDBJ whole genome shotgun (WGS) entry which is preliminary data.</text>
</comment>
<sequence>MWRDVSKGQLFQGDVFEGLAAWTGDKAQCIVADPPYFQVQTKEEWDNLWPDEEAYLDWTAQWVKAASQHLAPDGILYIFGQPGKREHVWLKVCAHLVDTLAFHDLIVWDRAVGYNERRDSFTPQFEMILALRHPEANKVFFDKDAVRIPYDEKTIQTYLRDNRYKDKEAREKHLRRGKYATNILRVPSLKGSSKEKIGHPTQKPISLIDQLIRSSSKPGDLVLDPFLGSGTTSVVCERTDRRWIGIESSGDYVQMTEERLATLFP</sequence>
<dbReference type="Proteomes" id="UP000525652">
    <property type="component" value="Unassembled WGS sequence"/>
</dbReference>
<feature type="domain" description="DNA methylase N-4/N-6" evidence="5">
    <location>
        <begin position="28"/>
        <end position="258"/>
    </location>
</feature>
<dbReference type="PANTHER" id="PTHR13370:SF3">
    <property type="entry name" value="TRNA (GUANINE(10)-N2)-METHYLTRANSFERASE HOMOLOG"/>
    <property type="match status" value="1"/>
</dbReference>
<evidence type="ECO:0000256" key="1">
    <source>
        <dbReference type="ARBA" id="ARBA00006594"/>
    </source>
</evidence>
<dbReference type="InterPro" id="IPR002052">
    <property type="entry name" value="DNA_methylase_N6_adenine_CS"/>
</dbReference>
<dbReference type="GO" id="GO:0003677">
    <property type="term" value="F:DNA binding"/>
    <property type="evidence" value="ECO:0007669"/>
    <property type="project" value="InterPro"/>
</dbReference>
<dbReference type="InterPro" id="IPR029063">
    <property type="entry name" value="SAM-dependent_MTases_sf"/>
</dbReference>
<dbReference type="GO" id="GO:0009007">
    <property type="term" value="F:site-specific DNA-methyltransferase (adenine-specific) activity"/>
    <property type="evidence" value="ECO:0007669"/>
    <property type="project" value="TreeGrafter"/>
</dbReference>
<name>A0A7X1AW18_9BACT</name>
<evidence type="ECO:0000259" key="5">
    <source>
        <dbReference type="Pfam" id="PF01555"/>
    </source>
</evidence>
<evidence type="ECO:0000256" key="2">
    <source>
        <dbReference type="ARBA" id="ARBA00022603"/>
    </source>
</evidence>
<dbReference type="Pfam" id="PF01555">
    <property type="entry name" value="N6_N4_Mtase"/>
    <property type="match status" value="1"/>
</dbReference>
<dbReference type="PROSITE" id="PS00092">
    <property type="entry name" value="N6_MTASE"/>
    <property type="match status" value="1"/>
</dbReference>
<proteinExistence type="inferred from homology"/>
<dbReference type="Gene3D" id="3.40.50.150">
    <property type="entry name" value="Vaccinia Virus protein VP39"/>
    <property type="match status" value="1"/>
</dbReference>
<accession>A0A7X1AW18</accession>
<dbReference type="PRINTS" id="PR00508">
    <property type="entry name" value="S21N4MTFRASE"/>
</dbReference>
<dbReference type="EMBL" id="JACHVA010000040">
    <property type="protein sequence ID" value="MBC2600887.1"/>
    <property type="molecule type" value="Genomic_DNA"/>
</dbReference>
<organism evidence="6 7">
    <name type="scientific">Puniceicoccus vermicola</name>
    <dbReference type="NCBI Taxonomy" id="388746"/>
    <lineage>
        <taxon>Bacteria</taxon>
        <taxon>Pseudomonadati</taxon>
        <taxon>Verrucomicrobiota</taxon>
        <taxon>Opitutia</taxon>
        <taxon>Puniceicoccales</taxon>
        <taxon>Puniceicoccaceae</taxon>
        <taxon>Puniceicoccus</taxon>
    </lineage>
</organism>
<keyword evidence="3 6" id="KW-0808">Transferase</keyword>
<dbReference type="RefSeq" id="WP_185691622.1">
    <property type="nucleotide sequence ID" value="NZ_JACHVA010000040.1"/>
</dbReference>
<evidence type="ECO:0000256" key="3">
    <source>
        <dbReference type="ARBA" id="ARBA00022679"/>
    </source>
</evidence>
<dbReference type="GO" id="GO:0032259">
    <property type="term" value="P:methylation"/>
    <property type="evidence" value="ECO:0007669"/>
    <property type="project" value="UniProtKB-KW"/>
</dbReference>
<evidence type="ECO:0000313" key="7">
    <source>
        <dbReference type="Proteomes" id="UP000525652"/>
    </source>
</evidence>
<comment type="similarity">
    <text evidence="1 4">Belongs to the N(4)/N(6)-methyltransferase family.</text>
</comment>
<keyword evidence="7" id="KW-1185">Reference proteome</keyword>